<reference evidence="1 2" key="1">
    <citation type="journal article" date="2008" name="PLoS Genet.">
        <title>Genomic islands in the pathogenic filamentous fungus Aspergillus fumigatus.</title>
        <authorList>
            <person name="Fedorova N.D."/>
            <person name="Khaldi N."/>
            <person name="Joardar V.S."/>
            <person name="Maiti R."/>
            <person name="Amedeo P."/>
            <person name="Anderson M.J."/>
            <person name="Crabtree J."/>
            <person name="Silva J.C."/>
            <person name="Badger J.H."/>
            <person name="Albarraq A."/>
            <person name="Angiuoli S."/>
            <person name="Bussey H."/>
            <person name="Bowyer P."/>
            <person name="Cotty P.J."/>
            <person name="Dyer P.S."/>
            <person name="Egan A."/>
            <person name="Galens K."/>
            <person name="Fraser-Liggett C.M."/>
            <person name="Haas B.J."/>
            <person name="Inman J.M."/>
            <person name="Kent R."/>
            <person name="Lemieux S."/>
            <person name="Malavazi I."/>
            <person name="Orvis J."/>
            <person name="Roemer T."/>
            <person name="Ronning C.M."/>
            <person name="Sundaram J.P."/>
            <person name="Sutton G."/>
            <person name="Turner G."/>
            <person name="Venter J.C."/>
            <person name="White O.R."/>
            <person name="Whitty B.R."/>
            <person name="Youngman P."/>
            <person name="Wolfe K.H."/>
            <person name="Goldman G.H."/>
            <person name="Wortman J.R."/>
            <person name="Jiang B."/>
            <person name="Denning D.W."/>
            <person name="Nierman W.C."/>
        </authorList>
    </citation>
    <scope>NUCLEOTIDE SEQUENCE [LARGE SCALE GENOMIC DNA]</scope>
    <source>
        <strain evidence="2">ATCC 1007 / CBS 513.65 / DSM 816 / NCTC 3887 / NRRL 1</strain>
    </source>
</reference>
<dbReference type="VEuPathDB" id="FungiDB:ACLA_043410"/>
<dbReference type="RefSeq" id="XP_001275048.1">
    <property type="nucleotide sequence ID" value="XM_001275047.1"/>
</dbReference>
<evidence type="ECO:0000313" key="1">
    <source>
        <dbReference type="EMBL" id="EAW13622.1"/>
    </source>
</evidence>
<name>A1C8I5_ASPCL</name>
<dbReference type="HOGENOM" id="CLU_133347_0_0_1"/>
<dbReference type="OMA" id="REVWNLI"/>
<dbReference type="Proteomes" id="UP000006701">
    <property type="component" value="Unassembled WGS sequence"/>
</dbReference>
<dbReference type="OrthoDB" id="4465860at2759"/>
<organism evidence="1 2">
    <name type="scientific">Aspergillus clavatus (strain ATCC 1007 / CBS 513.65 / DSM 816 / NCTC 3887 / NRRL 1 / QM 1276 / 107)</name>
    <dbReference type="NCBI Taxonomy" id="344612"/>
    <lineage>
        <taxon>Eukaryota</taxon>
        <taxon>Fungi</taxon>
        <taxon>Dikarya</taxon>
        <taxon>Ascomycota</taxon>
        <taxon>Pezizomycotina</taxon>
        <taxon>Eurotiomycetes</taxon>
        <taxon>Eurotiomycetidae</taxon>
        <taxon>Eurotiales</taxon>
        <taxon>Aspergillaceae</taxon>
        <taxon>Aspergillus</taxon>
        <taxon>Aspergillus subgen. Fumigati</taxon>
    </lineage>
</organism>
<dbReference type="EMBL" id="DS027046">
    <property type="protein sequence ID" value="EAW13622.1"/>
    <property type="molecule type" value="Genomic_DNA"/>
</dbReference>
<keyword evidence="2" id="KW-1185">Reference proteome</keyword>
<protein>
    <submittedName>
        <fullName evidence="1">Uncharacterized protein</fullName>
    </submittedName>
</protein>
<dbReference type="AlphaFoldDB" id="A1C8I5"/>
<gene>
    <name evidence="1" type="ORF">ACLA_043410</name>
</gene>
<sequence length="196" mass="22952">MTQRTITTTGEHKLREEATPTENYRNKYSLVDSAKISALRPSWPQEDVRDTWKLILKPFFPTEVSQSPNGNVFRVEPVQIKDEFPQIIISNPQGPWESLPLFTVYCINWPEPDADMWKFLEGKAKWDLLTVAQSFEAYPRPSISLALAVGPLVRFYKFDHELDYCHIDYRKDDSLNIHEDFDDIVEELLEIRQDMT</sequence>
<evidence type="ECO:0000313" key="2">
    <source>
        <dbReference type="Proteomes" id="UP000006701"/>
    </source>
</evidence>
<accession>A1C8I5</accession>
<proteinExistence type="predicted"/>
<dbReference type="KEGG" id="act:ACLA_043410"/>
<dbReference type="GeneID" id="4707342"/>